<reference evidence="1" key="1">
    <citation type="submission" date="2020-08" db="EMBL/GenBank/DDBJ databases">
        <title>Multicomponent nature underlies the extraordinary mechanical properties of spider dragline silk.</title>
        <authorList>
            <person name="Kono N."/>
            <person name="Nakamura H."/>
            <person name="Mori M."/>
            <person name="Yoshida Y."/>
            <person name="Ohtoshi R."/>
            <person name="Malay A.D."/>
            <person name="Moran D.A.P."/>
            <person name="Tomita M."/>
            <person name="Numata K."/>
            <person name="Arakawa K."/>
        </authorList>
    </citation>
    <scope>NUCLEOTIDE SEQUENCE</scope>
</reference>
<keyword evidence="2" id="KW-1185">Reference proteome</keyword>
<evidence type="ECO:0000313" key="1">
    <source>
        <dbReference type="EMBL" id="GFT46515.1"/>
    </source>
</evidence>
<dbReference type="Proteomes" id="UP000887013">
    <property type="component" value="Unassembled WGS sequence"/>
</dbReference>
<dbReference type="AlphaFoldDB" id="A0A8X6P285"/>
<accession>A0A8X6P285</accession>
<comment type="caution">
    <text evidence="1">The sequence shown here is derived from an EMBL/GenBank/DDBJ whole genome shotgun (WGS) entry which is preliminary data.</text>
</comment>
<dbReference type="EMBL" id="BMAW01015988">
    <property type="protein sequence ID" value="GFT46515.1"/>
    <property type="molecule type" value="Genomic_DNA"/>
</dbReference>
<name>A0A8X6P285_NEPPI</name>
<dbReference type="OrthoDB" id="10288493at2759"/>
<proteinExistence type="predicted"/>
<protein>
    <submittedName>
        <fullName evidence="1">Uncharacterized protein</fullName>
    </submittedName>
</protein>
<organism evidence="1 2">
    <name type="scientific">Nephila pilipes</name>
    <name type="common">Giant wood spider</name>
    <name type="synonym">Nephila maculata</name>
    <dbReference type="NCBI Taxonomy" id="299642"/>
    <lineage>
        <taxon>Eukaryota</taxon>
        <taxon>Metazoa</taxon>
        <taxon>Ecdysozoa</taxon>
        <taxon>Arthropoda</taxon>
        <taxon>Chelicerata</taxon>
        <taxon>Arachnida</taxon>
        <taxon>Araneae</taxon>
        <taxon>Araneomorphae</taxon>
        <taxon>Entelegynae</taxon>
        <taxon>Araneoidea</taxon>
        <taxon>Nephilidae</taxon>
        <taxon>Nephila</taxon>
    </lineage>
</organism>
<evidence type="ECO:0000313" key="2">
    <source>
        <dbReference type="Proteomes" id="UP000887013"/>
    </source>
</evidence>
<gene>
    <name evidence="1" type="primary">NCL1_52701</name>
    <name evidence="1" type="ORF">NPIL_600411</name>
</gene>
<sequence length="204" mass="23860">MGEGRHFFLLVWKNLKLKYRQPLKTFIEVFIPCLCITVLFMFVHHSHGESRVSETIYEPYNINKIPDKNGKSEGMVVFYSPQYPFFHKVMKDVARKLNFTPLSYNTEREMVEAYENSTSNVIAGIVFQNHLPEQLNTIKNIEYKIRLETIPRYLLNVNHVFSKLPVLGPKDINSTWGTSSFKSHGCCKLDEFDNLTLLQWVVHL</sequence>